<dbReference type="EMBL" id="JASZZN010000002">
    <property type="protein sequence ID" value="MDM4014425.1"/>
    <property type="molecule type" value="Genomic_DNA"/>
</dbReference>
<name>A0ABT7PD50_9BACT</name>
<accession>A0ABT7PD50</accession>
<dbReference type="RefSeq" id="WP_289162191.1">
    <property type="nucleotide sequence ID" value="NZ_JASZZN010000002.1"/>
</dbReference>
<sequence>MLQRSLWRSRSDEGSDRCLTEFPAPAVRAIASAGVSEGLTASFARRLTASELVVLALLLGVIGCGGKDRADEDVLAAKNRPQVTLPAIPAADFLEQVISRYRSENAYQDRGYVRMVVTRDGKGSEETAPMSVHLQGAKLDLAAYDARLWSDGSQTFGWIADPNTSLHDQQVVVGGSLHDATSNVRRPSLDRLLRDPILTAKMKAGLGGPPPQLEWLLEADPMANLFRGKQAERIEYVGIRMLRDVPCVVVLAEVDGEQYRFWIDRRRSIMKLVELPTSVAETSVTVGGYEFESLELVLEGATFAPDAASFPSSPKQDFPQRPTYLRALLPLPPRPPHRLLGSKLATFRVRDISDQVDVTQRGVDRSFTLFVMTDPSSASDVTDDMQLISFASLQLANLNDALRAKVRPVVVAGQERARQLRQIGIDQSEWFIVSAPTVLSEFQQYPAVVLINARGEVLFVAEQQMAGQLTTLPGAISDALSGVDLPAEMRRQWETDRKAYEAKVKELRVVP</sequence>
<reference evidence="1 2" key="1">
    <citation type="submission" date="2023-06" db="EMBL/GenBank/DDBJ databases">
        <title>Roseiconus lacunae JC819 isolated from Gulf of Mannar region, Tamil Nadu.</title>
        <authorList>
            <person name="Pk S."/>
            <person name="Ch S."/>
            <person name="Ch V.R."/>
        </authorList>
    </citation>
    <scope>NUCLEOTIDE SEQUENCE [LARGE SCALE GENOMIC DNA]</scope>
    <source>
        <strain evidence="1 2">JC819</strain>
    </source>
</reference>
<proteinExistence type="predicted"/>
<keyword evidence="2" id="KW-1185">Reference proteome</keyword>
<evidence type="ECO:0000313" key="1">
    <source>
        <dbReference type="EMBL" id="MDM4014425.1"/>
    </source>
</evidence>
<evidence type="ECO:0000313" key="2">
    <source>
        <dbReference type="Proteomes" id="UP001239462"/>
    </source>
</evidence>
<comment type="caution">
    <text evidence="1">The sequence shown here is derived from an EMBL/GenBank/DDBJ whole genome shotgun (WGS) entry which is preliminary data.</text>
</comment>
<protein>
    <recommendedName>
        <fullName evidence="3">DUF2092 domain-containing protein</fullName>
    </recommendedName>
</protein>
<organism evidence="1 2">
    <name type="scientific">Roseiconus lacunae</name>
    <dbReference type="NCBI Taxonomy" id="2605694"/>
    <lineage>
        <taxon>Bacteria</taxon>
        <taxon>Pseudomonadati</taxon>
        <taxon>Planctomycetota</taxon>
        <taxon>Planctomycetia</taxon>
        <taxon>Pirellulales</taxon>
        <taxon>Pirellulaceae</taxon>
        <taxon>Roseiconus</taxon>
    </lineage>
</organism>
<gene>
    <name evidence="1" type="ORF">QTN89_03205</name>
</gene>
<evidence type="ECO:0008006" key="3">
    <source>
        <dbReference type="Google" id="ProtNLM"/>
    </source>
</evidence>
<dbReference type="Proteomes" id="UP001239462">
    <property type="component" value="Unassembled WGS sequence"/>
</dbReference>